<dbReference type="AlphaFoldDB" id="A0A5J5EQV9"/>
<name>A0A5J5EQV9_9PEZI</name>
<comment type="caution">
    <text evidence="2">The sequence shown here is derived from an EMBL/GenBank/DDBJ whole genome shotgun (WGS) entry which is preliminary data.</text>
</comment>
<evidence type="ECO:0000313" key="2">
    <source>
        <dbReference type="EMBL" id="KAA8899999.1"/>
    </source>
</evidence>
<keyword evidence="3" id="KW-1185">Reference proteome</keyword>
<reference evidence="2 3" key="1">
    <citation type="submission" date="2019-09" db="EMBL/GenBank/DDBJ databases">
        <title>Draft genome of the ectomycorrhizal ascomycete Sphaerosporella brunnea.</title>
        <authorList>
            <consortium name="DOE Joint Genome Institute"/>
            <person name="Benucci G.M."/>
            <person name="Marozzi G."/>
            <person name="Antonielli L."/>
            <person name="Sanchez S."/>
            <person name="Marco P."/>
            <person name="Wang X."/>
            <person name="Falini L.B."/>
            <person name="Barry K."/>
            <person name="Haridas S."/>
            <person name="Lipzen A."/>
            <person name="Labutti K."/>
            <person name="Grigoriev I.V."/>
            <person name="Murat C."/>
            <person name="Martin F."/>
            <person name="Albertini E."/>
            <person name="Donnini D."/>
            <person name="Bonito G."/>
        </authorList>
    </citation>
    <scope>NUCLEOTIDE SEQUENCE [LARGE SCALE GENOMIC DNA]</scope>
    <source>
        <strain evidence="2 3">Sb_GMNB300</strain>
    </source>
</reference>
<dbReference type="InParanoid" id="A0A5J5EQV9"/>
<feature type="compositionally biased region" description="Low complexity" evidence="1">
    <location>
        <begin position="17"/>
        <end position="28"/>
    </location>
</feature>
<dbReference type="Proteomes" id="UP000326924">
    <property type="component" value="Unassembled WGS sequence"/>
</dbReference>
<sequence length="101" mass="11191">MWYSMYLRNMATLGSTAAAAPPTQSTAPGNEKLSYVGSGRCRQQSPAAGRRLGQESRAQPSSKKEKEAMVSCTLKLHCFSANYLSTLHHRWITELEKQWGA</sequence>
<dbReference type="EMBL" id="VXIS01000160">
    <property type="protein sequence ID" value="KAA8899999.1"/>
    <property type="molecule type" value="Genomic_DNA"/>
</dbReference>
<accession>A0A5J5EQV9</accession>
<feature type="region of interest" description="Disordered" evidence="1">
    <location>
        <begin position="17"/>
        <end position="66"/>
    </location>
</feature>
<evidence type="ECO:0000313" key="3">
    <source>
        <dbReference type="Proteomes" id="UP000326924"/>
    </source>
</evidence>
<evidence type="ECO:0000256" key="1">
    <source>
        <dbReference type="SAM" id="MobiDB-lite"/>
    </source>
</evidence>
<gene>
    <name evidence="2" type="ORF">FN846DRAFT_164354</name>
</gene>
<organism evidence="2 3">
    <name type="scientific">Sphaerosporella brunnea</name>
    <dbReference type="NCBI Taxonomy" id="1250544"/>
    <lineage>
        <taxon>Eukaryota</taxon>
        <taxon>Fungi</taxon>
        <taxon>Dikarya</taxon>
        <taxon>Ascomycota</taxon>
        <taxon>Pezizomycotina</taxon>
        <taxon>Pezizomycetes</taxon>
        <taxon>Pezizales</taxon>
        <taxon>Pyronemataceae</taxon>
        <taxon>Sphaerosporella</taxon>
    </lineage>
</organism>
<proteinExistence type="predicted"/>
<protein>
    <submittedName>
        <fullName evidence="2">Uncharacterized protein</fullName>
    </submittedName>
</protein>